<dbReference type="PANTHER" id="PTHR32071">
    <property type="entry name" value="TRANSCRIPTIONAL REGULATORY PROTEIN"/>
    <property type="match status" value="1"/>
</dbReference>
<dbReference type="GO" id="GO:0043565">
    <property type="term" value="F:sequence-specific DNA binding"/>
    <property type="evidence" value="ECO:0007669"/>
    <property type="project" value="InterPro"/>
</dbReference>
<dbReference type="Proteomes" id="UP000286806">
    <property type="component" value="Unassembled WGS sequence"/>
</dbReference>
<dbReference type="SMART" id="SM00382">
    <property type="entry name" value="AAA"/>
    <property type="match status" value="1"/>
</dbReference>
<dbReference type="Pfam" id="PF02954">
    <property type="entry name" value="HTH_8"/>
    <property type="match status" value="1"/>
</dbReference>
<dbReference type="CDD" id="cd18139">
    <property type="entry name" value="HLD_clamp_RarA"/>
    <property type="match status" value="1"/>
</dbReference>
<dbReference type="InterPro" id="IPR002078">
    <property type="entry name" value="Sigma_54_int"/>
</dbReference>
<keyword evidence="4" id="KW-0238">DNA-binding</keyword>
<dbReference type="InterPro" id="IPR029016">
    <property type="entry name" value="GAF-like_dom_sf"/>
</dbReference>
<proteinExistence type="predicted"/>
<sequence>MSKAQSTHRPLPEILVDEELLVMREASALMGKSPDQNYVIREILHLLSELLGLNRGRVVLPDIDSGELYIAHAYGLSAKEMKRGRFQPGEGITGRVMQSGQMMIIQDVDNEPAFLFRSVEREHLPHETVSFIAMPVEQGGQVLGVLGVHRLRDRPRPLARDLQILKIVATLIAQVIMLNRYIQERTARLESENRELKWALNKNPSSLGAFGIVGESMPLRRALKQVEQVAQTDATVLLLGESGTGKELFARALHLSSARRDYPFIKVNCGAIPENLFESELFGYEKGAFTGATSSRPGYFEQANGGSLFLDEIGDMPLAMQVKLLRVLQENTIQRVGARRETTINVRIVAATNQDLQQLVSRGKFRLDLFYRVNVIPVRLPALQERPEDIRHLVRYYLNQINQSYQRNVNIAPEALERLAAYSWPGNVRQLCNVLERLALLSENRLIGAAEVAAVIAAESAGEHLALPVTAPVSAIPDSLRPYHAVQSGERDSIVQALAQCNGNKSRAAQRIGMTLRQLNYRIQRLEIA</sequence>
<dbReference type="Gene3D" id="3.40.50.300">
    <property type="entry name" value="P-loop containing nucleotide triphosphate hydrolases"/>
    <property type="match status" value="1"/>
</dbReference>
<dbReference type="SUPFAM" id="SSF55781">
    <property type="entry name" value="GAF domain-like"/>
    <property type="match status" value="1"/>
</dbReference>
<dbReference type="InterPro" id="IPR009057">
    <property type="entry name" value="Homeodomain-like_sf"/>
</dbReference>
<accession>A0A401JAX5</accession>
<keyword evidence="7" id="KW-0282">Flagellum</keyword>
<dbReference type="InterPro" id="IPR003593">
    <property type="entry name" value="AAA+_ATPase"/>
</dbReference>
<dbReference type="GO" id="GO:0005524">
    <property type="term" value="F:ATP binding"/>
    <property type="evidence" value="ECO:0007669"/>
    <property type="project" value="UniProtKB-KW"/>
</dbReference>
<comment type="caution">
    <text evidence="7">The sequence shown here is derived from an EMBL/GenBank/DDBJ whole genome shotgun (WGS) entry which is preliminary data.</text>
</comment>
<dbReference type="FunFam" id="3.40.50.300:FF:000006">
    <property type="entry name" value="DNA-binding transcriptional regulator NtrC"/>
    <property type="match status" value="1"/>
</dbReference>
<evidence type="ECO:0000256" key="3">
    <source>
        <dbReference type="ARBA" id="ARBA00023015"/>
    </source>
</evidence>
<keyword evidence="7" id="KW-0969">Cilium</keyword>
<organism evidence="7 8">
    <name type="scientific">Sulfuriferula multivorans</name>
    <dbReference type="NCBI Taxonomy" id="1559896"/>
    <lineage>
        <taxon>Bacteria</taxon>
        <taxon>Pseudomonadati</taxon>
        <taxon>Pseudomonadota</taxon>
        <taxon>Betaproteobacteria</taxon>
        <taxon>Nitrosomonadales</taxon>
        <taxon>Sulfuricellaceae</taxon>
        <taxon>Sulfuriferula</taxon>
    </lineage>
</organism>
<evidence type="ECO:0000256" key="1">
    <source>
        <dbReference type="ARBA" id="ARBA00022741"/>
    </source>
</evidence>
<dbReference type="EMBL" id="BGOW01000003">
    <property type="protein sequence ID" value="GBL44825.1"/>
    <property type="molecule type" value="Genomic_DNA"/>
</dbReference>
<dbReference type="InterPro" id="IPR025944">
    <property type="entry name" value="Sigma_54_int_dom_CS"/>
</dbReference>
<dbReference type="CDD" id="cd00009">
    <property type="entry name" value="AAA"/>
    <property type="match status" value="1"/>
</dbReference>
<dbReference type="GO" id="GO:0006355">
    <property type="term" value="P:regulation of DNA-templated transcription"/>
    <property type="evidence" value="ECO:0007669"/>
    <property type="project" value="InterPro"/>
</dbReference>
<evidence type="ECO:0000256" key="5">
    <source>
        <dbReference type="ARBA" id="ARBA00023163"/>
    </source>
</evidence>
<feature type="domain" description="Sigma-54 factor interaction" evidence="6">
    <location>
        <begin position="212"/>
        <end position="440"/>
    </location>
</feature>
<evidence type="ECO:0000313" key="8">
    <source>
        <dbReference type="Proteomes" id="UP000286806"/>
    </source>
</evidence>
<dbReference type="PROSITE" id="PS00688">
    <property type="entry name" value="SIGMA54_INTERACT_3"/>
    <property type="match status" value="1"/>
</dbReference>
<dbReference type="Gene3D" id="1.10.8.60">
    <property type="match status" value="1"/>
</dbReference>
<dbReference type="SMART" id="SM00065">
    <property type="entry name" value="GAF"/>
    <property type="match status" value="1"/>
</dbReference>
<dbReference type="InterPro" id="IPR027417">
    <property type="entry name" value="P-loop_NTPase"/>
</dbReference>
<reference evidence="7 8" key="1">
    <citation type="journal article" date="2019" name="Front. Microbiol.">
        <title>Genomes of Neutrophilic Sulfur-Oxidizing Chemolithoautotrophs Representing 9 Proteobacterial Species From 8 Genera.</title>
        <authorList>
            <person name="Watanabe T."/>
            <person name="Kojima H."/>
            <person name="Umezawa K."/>
            <person name="Hori C."/>
            <person name="Takasuka T.E."/>
            <person name="Kato Y."/>
            <person name="Fukui M."/>
        </authorList>
    </citation>
    <scope>NUCLEOTIDE SEQUENCE [LARGE SCALE GENOMIC DNA]</scope>
    <source>
        <strain evidence="7 8">TTN</strain>
    </source>
</reference>
<dbReference type="InterPro" id="IPR025943">
    <property type="entry name" value="Sigma_54_int_dom_ATP-bd_2"/>
</dbReference>
<keyword evidence="5" id="KW-0804">Transcription</keyword>
<dbReference type="OrthoDB" id="9761705at2"/>
<dbReference type="PROSITE" id="PS50045">
    <property type="entry name" value="SIGMA54_INTERACT_4"/>
    <property type="match status" value="1"/>
</dbReference>
<dbReference type="RefSeq" id="WP_124703667.1">
    <property type="nucleotide sequence ID" value="NZ_BGOW01000003.1"/>
</dbReference>
<dbReference type="PROSITE" id="PS00676">
    <property type="entry name" value="SIGMA54_INTERACT_2"/>
    <property type="match status" value="1"/>
</dbReference>
<keyword evidence="1" id="KW-0547">Nucleotide-binding</keyword>
<evidence type="ECO:0000256" key="4">
    <source>
        <dbReference type="ARBA" id="ARBA00023125"/>
    </source>
</evidence>
<keyword evidence="8" id="KW-1185">Reference proteome</keyword>
<dbReference type="Gene3D" id="1.10.10.60">
    <property type="entry name" value="Homeodomain-like"/>
    <property type="match status" value="1"/>
</dbReference>
<evidence type="ECO:0000256" key="2">
    <source>
        <dbReference type="ARBA" id="ARBA00022840"/>
    </source>
</evidence>
<dbReference type="AlphaFoldDB" id="A0A401JAX5"/>
<protein>
    <submittedName>
        <fullName evidence="7">Flagellar regulatory protein FleQ</fullName>
    </submittedName>
</protein>
<dbReference type="Pfam" id="PF25601">
    <property type="entry name" value="AAA_lid_14"/>
    <property type="match status" value="1"/>
</dbReference>
<evidence type="ECO:0000313" key="7">
    <source>
        <dbReference type="EMBL" id="GBL44825.1"/>
    </source>
</evidence>
<gene>
    <name evidence="7" type="ORF">SFMTTN_0626</name>
</gene>
<keyword evidence="7" id="KW-0966">Cell projection</keyword>
<dbReference type="Gene3D" id="3.30.450.40">
    <property type="match status" value="1"/>
</dbReference>
<dbReference type="PROSITE" id="PS00675">
    <property type="entry name" value="SIGMA54_INTERACT_1"/>
    <property type="match status" value="1"/>
</dbReference>
<dbReference type="InterPro" id="IPR058031">
    <property type="entry name" value="AAA_lid_NorR"/>
</dbReference>
<dbReference type="PRINTS" id="PR01590">
    <property type="entry name" value="HTHFIS"/>
</dbReference>
<dbReference type="SUPFAM" id="SSF52540">
    <property type="entry name" value="P-loop containing nucleoside triphosphate hydrolases"/>
    <property type="match status" value="1"/>
</dbReference>
<keyword evidence="3" id="KW-0805">Transcription regulation</keyword>
<dbReference type="SUPFAM" id="SSF46689">
    <property type="entry name" value="Homeodomain-like"/>
    <property type="match status" value="1"/>
</dbReference>
<keyword evidence="2" id="KW-0067">ATP-binding</keyword>
<name>A0A401JAX5_9PROT</name>
<dbReference type="InterPro" id="IPR003018">
    <property type="entry name" value="GAF"/>
</dbReference>
<dbReference type="Pfam" id="PF01590">
    <property type="entry name" value="GAF"/>
    <property type="match status" value="1"/>
</dbReference>
<evidence type="ECO:0000259" key="6">
    <source>
        <dbReference type="PROSITE" id="PS50045"/>
    </source>
</evidence>
<dbReference type="Pfam" id="PF00158">
    <property type="entry name" value="Sigma54_activat"/>
    <property type="match status" value="1"/>
</dbReference>
<dbReference type="InterPro" id="IPR025662">
    <property type="entry name" value="Sigma_54_int_dom_ATP-bd_1"/>
</dbReference>
<dbReference type="InterPro" id="IPR002197">
    <property type="entry name" value="HTH_Fis"/>
</dbReference>